<evidence type="ECO:0000313" key="2">
    <source>
        <dbReference type="EMBL" id="MDQ0414750.1"/>
    </source>
</evidence>
<feature type="domain" description="Transposase IS4-like" evidence="1">
    <location>
        <begin position="61"/>
        <end position="117"/>
    </location>
</feature>
<gene>
    <name evidence="2" type="ORF">J2S25_002960</name>
</gene>
<dbReference type="EMBL" id="JAUSUN010000020">
    <property type="protein sequence ID" value="MDQ0414750.1"/>
    <property type="molecule type" value="Genomic_DNA"/>
</dbReference>
<organism evidence="2 3">
    <name type="scientific">Mesobacillus stamsii</name>
    <dbReference type="NCBI Taxonomy" id="225347"/>
    <lineage>
        <taxon>Bacteria</taxon>
        <taxon>Bacillati</taxon>
        <taxon>Bacillota</taxon>
        <taxon>Bacilli</taxon>
        <taxon>Bacillales</taxon>
        <taxon>Bacillaceae</taxon>
        <taxon>Mesobacillus</taxon>
    </lineage>
</organism>
<name>A0ABU0FY45_9BACI</name>
<dbReference type="Pfam" id="PF01609">
    <property type="entry name" value="DDE_Tnp_1"/>
    <property type="match status" value="1"/>
</dbReference>
<keyword evidence="3" id="KW-1185">Reference proteome</keyword>
<proteinExistence type="predicted"/>
<accession>A0ABU0FY45</accession>
<reference evidence="2 3" key="1">
    <citation type="submission" date="2023-07" db="EMBL/GenBank/DDBJ databases">
        <title>Genomic Encyclopedia of Type Strains, Phase IV (KMG-IV): sequencing the most valuable type-strain genomes for metagenomic binning, comparative biology and taxonomic classification.</title>
        <authorList>
            <person name="Goeker M."/>
        </authorList>
    </citation>
    <scope>NUCLEOTIDE SEQUENCE [LARGE SCALE GENOMIC DNA]</scope>
    <source>
        <strain evidence="2 3">DSM 19598</strain>
    </source>
</reference>
<evidence type="ECO:0000313" key="3">
    <source>
        <dbReference type="Proteomes" id="UP001242313"/>
    </source>
</evidence>
<protein>
    <recommendedName>
        <fullName evidence="1">Transposase IS4-like domain-containing protein</fullName>
    </recommendedName>
</protein>
<dbReference type="Proteomes" id="UP001242313">
    <property type="component" value="Unassembled WGS sequence"/>
</dbReference>
<evidence type="ECO:0000259" key="1">
    <source>
        <dbReference type="Pfam" id="PF01609"/>
    </source>
</evidence>
<sequence length="147" mass="16820">MKTKFPSKTKTDVLEDEIAYSQKLIEVIEKEETLIQFPVVKEHLILLKEMVADDLEQIQCSKDHDAKVGHKTADSSFFGYKTHLAMSEERIITAAVITTGEKNDGKQLQTLIEKSEDAGSKKRQKTEKEPIHFQKHASESVLFVWIF</sequence>
<dbReference type="InterPro" id="IPR002559">
    <property type="entry name" value="Transposase_11"/>
</dbReference>
<comment type="caution">
    <text evidence="2">The sequence shown here is derived from an EMBL/GenBank/DDBJ whole genome shotgun (WGS) entry which is preliminary data.</text>
</comment>